<dbReference type="AlphaFoldDB" id="A0AAD3TRU4"/>
<accession>A0AAD3TRU4</accession>
<feature type="compositionally biased region" description="Low complexity" evidence="1">
    <location>
        <begin position="18"/>
        <end position="37"/>
    </location>
</feature>
<comment type="caution">
    <text evidence="2">The sequence shown here is derived from an EMBL/GenBank/DDBJ whole genome shotgun (WGS) entry which is preliminary data.</text>
</comment>
<keyword evidence="3" id="KW-1185">Reference proteome</keyword>
<name>A0AAD3TRU4_9TREE</name>
<reference evidence="2" key="2">
    <citation type="submission" date="2023-06" db="EMBL/GenBank/DDBJ databases">
        <authorList>
            <person name="Kobayashi Y."/>
            <person name="Kayamori A."/>
            <person name="Aoki K."/>
            <person name="Shiwa Y."/>
            <person name="Fujita N."/>
            <person name="Sugita T."/>
            <person name="Iwasaki W."/>
            <person name="Tanaka N."/>
            <person name="Takashima M."/>
        </authorList>
    </citation>
    <scope>NUCLEOTIDE SEQUENCE</scope>
    <source>
        <strain evidence="2">HIS016</strain>
    </source>
</reference>
<sequence length="502" mass="54900">MATGRYVPPHMRNRGAAPSSPSPSTSTPRQPTSPTTTYAPRGTSNQRGHARSPWSNGDREPRSDINRGDRADSQNPRGPAPTLHVFGDSFAGPFKLLDSASARVRSFKGASAKGLNNPKSIKQVSNDLVPLLNQLLAPPSYAYLPPNGRFALLLFGNVDLQINYLWQLQNKPIVPATWDEHSEYIEDESAISTPAENVLATATENVGRGPALGPERFVDSVVRAYTAWIEREVVNGPIGRRAAEVAAQANGESRGVRRLAPTKLLVGAALPPLVLDETLPRIPEKYVERLEEDHVKAQRAFDRGTSGPSERVSRTPWAAKAGALSTLGVEEDLAKVSLNEVVPAGETPPKVSITDLLGHNPPLCTKPVRIAMTNRFNAALREFCAKHPTVLEFVDIADDMLAADAAERESTGDPTPEIAGEVERAVWACPVDLSNIHPLWEPTLPLWLKKLQPIGVPTESFTYAADAEATMRAYEEDKKRRTDKRDNEYGWTFGGRIKLRDE</sequence>
<reference evidence="2" key="1">
    <citation type="journal article" date="2023" name="BMC Genomics">
        <title>Chromosome-level genome assemblies of Cutaneotrichosporon spp. (Trichosporonales, Basidiomycota) reveal imbalanced evolution between nucleotide sequences and chromosome synteny.</title>
        <authorList>
            <person name="Kobayashi Y."/>
            <person name="Kayamori A."/>
            <person name="Aoki K."/>
            <person name="Shiwa Y."/>
            <person name="Matsutani M."/>
            <person name="Fujita N."/>
            <person name="Sugita T."/>
            <person name="Iwasaki W."/>
            <person name="Tanaka N."/>
            <person name="Takashima M."/>
        </authorList>
    </citation>
    <scope>NUCLEOTIDE SEQUENCE</scope>
    <source>
        <strain evidence="2">HIS016</strain>
    </source>
</reference>
<evidence type="ECO:0000313" key="3">
    <source>
        <dbReference type="Proteomes" id="UP001222932"/>
    </source>
</evidence>
<gene>
    <name evidence="2" type="ORF">CspeluHIS016_0208220</name>
</gene>
<feature type="region of interest" description="Disordered" evidence="1">
    <location>
        <begin position="1"/>
        <end position="84"/>
    </location>
</feature>
<evidence type="ECO:0000313" key="2">
    <source>
        <dbReference type="EMBL" id="GMK55766.1"/>
    </source>
</evidence>
<dbReference type="EMBL" id="BTCM01000002">
    <property type="protein sequence ID" value="GMK55766.1"/>
    <property type="molecule type" value="Genomic_DNA"/>
</dbReference>
<protein>
    <submittedName>
        <fullName evidence="2">Uncharacterized protein</fullName>
    </submittedName>
</protein>
<proteinExistence type="predicted"/>
<organism evidence="2 3">
    <name type="scientific">Cutaneotrichosporon spelunceum</name>
    <dbReference type="NCBI Taxonomy" id="1672016"/>
    <lineage>
        <taxon>Eukaryota</taxon>
        <taxon>Fungi</taxon>
        <taxon>Dikarya</taxon>
        <taxon>Basidiomycota</taxon>
        <taxon>Agaricomycotina</taxon>
        <taxon>Tremellomycetes</taxon>
        <taxon>Trichosporonales</taxon>
        <taxon>Trichosporonaceae</taxon>
        <taxon>Cutaneotrichosporon</taxon>
    </lineage>
</organism>
<feature type="compositionally biased region" description="Basic and acidic residues" evidence="1">
    <location>
        <begin position="57"/>
        <end position="72"/>
    </location>
</feature>
<evidence type="ECO:0000256" key="1">
    <source>
        <dbReference type="SAM" id="MobiDB-lite"/>
    </source>
</evidence>
<dbReference type="Proteomes" id="UP001222932">
    <property type="component" value="Unassembled WGS sequence"/>
</dbReference>